<evidence type="ECO:0000313" key="3">
    <source>
        <dbReference type="Proteomes" id="UP000499080"/>
    </source>
</evidence>
<dbReference type="EMBL" id="BGPR01000598">
    <property type="protein sequence ID" value="GBM27920.1"/>
    <property type="molecule type" value="Genomic_DNA"/>
</dbReference>
<evidence type="ECO:0000256" key="1">
    <source>
        <dbReference type="SAM" id="MobiDB-lite"/>
    </source>
</evidence>
<reference evidence="2 3" key="1">
    <citation type="journal article" date="2019" name="Sci. Rep.">
        <title>Orb-weaving spider Araneus ventricosus genome elucidates the spidroin gene catalogue.</title>
        <authorList>
            <person name="Kono N."/>
            <person name="Nakamura H."/>
            <person name="Ohtoshi R."/>
            <person name="Moran D.A.P."/>
            <person name="Shinohara A."/>
            <person name="Yoshida Y."/>
            <person name="Fujiwara M."/>
            <person name="Mori M."/>
            <person name="Tomita M."/>
            <person name="Arakawa K."/>
        </authorList>
    </citation>
    <scope>NUCLEOTIDE SEQUENCE [LARGE SCALE GENOMIC DNA]</scope>
</reference>
<dbReference type="AlphaFoldDB" id="A0A4Y2EFL1"/>
<gene>
    <name evidence="2" type="ORF">AVEN_146146_1</name>
</gene>
<proteinExistence type="predicted"/>
<protein>
    <submittedName>
        <fullName evidence="2">Uncharacterized protein</fullName>
    </submittedName>
</protein>
<dbReference type="Proteomes" id="UP000499080">
    <property type="component" value="Unassembled WGS sequence"/>
</dbReference>
<feature type="compositionally biased region" description="Basic and acidic residues" evidence="1">
    <location>
        <begin position="201"/>
        <end position="216"/>
    </location>
</feature>
<sequence length="236" mass="27093">MILRDRACRKEKWELWFSISEFLAFEVRCSSFRELLWNASPPEELCLIPEEHPFHNESHSIPHPVLVPHDSPNRRLRMLDRSVQYCDFPASLLLRAVREVLRQSVPRPQSEPAAARMQLECGSRSGSCESKTALIAPLTLKKLVRSGSACTYKPNLAIMKWWEIIPPEQYAAVLEEFSKERPAEDESEASDLDGDVAEYIEHETDSEIDVEDKPVYEESSDSNSNTIVRIIHPFNL</sequence>
<accession>A0A4Y2EFL1</accession>
<organism evidence="2 3">
    <name type="scientific">Araneus ventricosus</name>
    <name type="common">Orbweaver spider</name>
    <name type="synonym">Epeira ventricosa</name>
    <dbReference type="NCBI Taxonomy" id="182803"/>
    <lineage>
        <taxon>Eukaryota</taxon>
        <taxon>Metazoa</taxon>
        <taxon>Ecdysozoa</taxon>
        <taxon>Arthropoda</taxon>
        <taxon>Chelicerata</taxon>
        <taxon>Arachnida</taxon>
        <taxon>Araneae</taxon>
        <taxon>Araneomorphae</taxon>
        <taxon>Entelegynae</taxon>
        <taxon>Araneoidea</taxon>
        <taxon>Araneidae</taxon>
        <taxon>Araneus</taxon>
    </lineage>
</organism>
<name>A0A4Y2EFL1_ARAVE</name>
<evidence type="ECO:0000313" key="2">
    <source>
        <dbReference type="EMBL" id="GBM27920.1"/>
    </source>
</evidence>
<comment type="caution">
    <text evidence="2">The sequence shown here is derived from an EMBL/GenBank/DDBJ whole genome shotgun (WGS) entry which is preliminary data.</text>
</comment>
<feature type="region of interest" description="Disordered" evidence="1">
    <location>
        <begin position="201"/>
        <end position="223"/>
    </location>
</feature>
<keyword evidence="3" id="KW-1185">Reference proteome</keyword>